<comment type="subcellular location">
    <subcellularLocation>
        <location evidence="1">Membrane</location>
        <topology evidence="1">Single-pass type I membrane protein</topology>
    </subcellularLocation>
</comment>
<dbReference type="FunFam" id="3.30.200.20:FF:000059">
    <property type="entry name" value="S-receptor-like serine/threonine-protein kinase"/>
    <property type="match status" value="1"/>
</dbReference>
<dbReference type="GO" id="GO:0004674">
    <property type="term" value="F:protein serine/threonine kinase activity"/>
    <property type="evidence" value="ECO:0007669"/>
    <property type="project" value="UniProtKB-KW"/>
</dbReference>
<dbReference type="InterPro" id="IPR008271">
    <property type="entry name" value="Ser/Thr_kinase_AS"/>
</dbReference>
<dbReference type="GO" id="GO:0016020">
    <property type="term" value="C:membrane"/>
    <property type="evidence" value="ECO:0007669"/>
    <property type="project" value="UniProtKB-SubCell"/>
</dbReference>
<evidence type="ECO:0000256" key="11">
    <source>
        <dbReference type="ARBA" id="ARBA00022989"/>
    </source>
</evidence>
<keyword evidence="5" id="KW-0812">Transmembrane</keyword>
<keyword evidence="13" id="KW-1015">Disulfide bond</keyword>
<dbReference type="Gene3D" id="2.90.10.10">
    <property type="entry name" value="Bulb-type lectin domain"/>
    <property type="match status" value="2"/>
</dbReference>
<dbReference type="SUPFAM" id="SSF56112">
    <property type="entry name" value="Protein kinase-like (PK-like)"/>
    <property type="match status" value="1"/>
</dbReference>
<evidence type="ECO:0000256" key="7">
    <source>
        <dbReference type="ARBA" id="ARBA00022734"/>
    </source>
</evidence>
<dbReference type="GO" id="GO:0005524">
    <property type="term" value="F:ATP binding"/>
    <property type="evidence" value="ECO:0007669"/>
    <property type="project" value="UniProtKB-UniRule"/>
</dbReference>
<comment type="catalytic activity">
    <reaction evidence="16 18">
        <text>L-threonyl-[protein] + ATP = O-phospho-L-threonyl-[protein] + ADP + H(+)</text>
        <dbReference type="Rhea" id="RHEA:46608"/>
        <dbReference type="Rhea" id="RHEA-COMP:11060"/>
        <dbReference type="Rhea" id="RHEA-COMP:11605"/>
        <dbReference type="ChEBI" id="CHEBI:15378"/>
        <dbReference type="ChEBI" id="CHEBI:30013"/>
        <dbReference type="ChEBI" id="CHEBI:30616"/>
        <dbReference type="ChEBI" id="CHEBI:61977"/>
        <dbReference type="ChEBI" id="CHEBI:456216"/>
        <dbReference type="EC" id="2.7.11.1"/>
    </reaction>
</comment>
<dbReference type="SMART" id="SM00220">
    <property type="entry name" value="S_TKc"/>
    <property type="match status" value="1"/>
</dbReference>
<evidence type="ECO:0000256" key="4">
    <source>
        <dbReference type="ARBA" id="ARBA00022679"/>
    </source>
</evidence>
<dbReference type="PROSITE" id="PS00107">
    <property type="entry name" value="PROTEIN_KINASE_ATP"/>
    <property type="match status" value="1"/>
</dbReference>
<dbReference type="InterPro" id="IPR001480">
    <property type="entry name" value="Bulb-type_lectin_dom"/>
</dbReference>
<dbReference type="Pfam" id="PF00069">
    <property type="entry name" value="Pkinase"/>
    <property type="match status" value="1"/>
</dbReference>
<dbReference type="PIRSF" id="PIRSF000641">
    <property type="entry name" value="SRK"/>
    <property type="match status" value="1"/>
</dbReference>
<evidence type="ECO:0000256" key="3">
    <source>
        <dbReference type="ARBA" id="ARBA00022536"/>
    </source>
</evidence>
<keyword evidence="8 18" id="KW-0547">Nucleotide-binding</keyword>
<dbReference type="SMART" id="SM00108">
    <property type="entry name" value="B_lectin"/>
    <property type="match status" value="1"/>
</dbReference>
<evidence type="ECO:0000313" key="19">
    <source>
        <dbReference type="EMBL" id="WOH14605.1"/>
    </source>
</evidence>
<gene>
    <name evidence="19" type="ORF">DCAR_0934125</name>
</gene>
<dbReference type="PROSITE" id="PS50011">
    <property type="entry name" value="PROTEIN_KINASE_DOM"/>
    <property type="match status" value="1"/>
</dbReference>
<reference evidence="19" key="2">
    <citation type="submission" date="2022-03" db="EMBL/GenBank/DDBJ databases">
        <title>Draft title - Genomic analysis of global carrot germplasm unveils the trajectory of domestication and the origin of high carotenoid orange carrot.</title>
        <authorList>
            <person name="Iorizzo M."/>
            <person name="Ellison S."/>
            <person name="Senalik D."/>
            <person name="Macko-Podgorni A."/>
            <person name="Grzebelus D."/>
            <person name="Bostan H."/>
            <person name="Rolling W."/>
            <person name="Curaba J."/>
            <person name="Simon P."/>
        </authorList>
    </citation>
    <scope>NUCLEOTIDE SEQUENCE</scope>
    <source>
        <tissue evidence="19">Leaf</tissue>
    </source>
</reference>
<sequence>MALALDFFIILLFYFLTILSNAQKLNQIKLGSSLTAGDDSSAWTSSSGDFVFGFRHLDNQNLFLLAIWYDKIPDKTIVWYANGASPAPKGSKIELTSDGKFSLSAPNGQSIWKAENVADGVSYASLLDTGNFVLAGENYDKYMWESFRYPSDTILPTQVLDVGGVLSSRMTKNNYSKGQFQLRLRPDDHLVLNTISSRMEFVYDPPYYKSGTSDTNNSMNSGFRVVFNETGYIKVIKRNGVTVNLTLGNIASTKDFYHKATLDFDGIFTQYAHPKNPNNGVWDKAWFSVWYEPKDICTSLIGDLGDGACGFNSICAVDVEGRPTCECIPGFSRVDSSNQYSGCNQEKVQKCNQGSRPEELFEMQAMNNAFWPFSANYESFPLQNEEVCNSSCFNDCNCVVAVVKEGTCWKKKLPLSHGRLDRNTYGKALVKIPKVDGSAGNKISQHPNRTKKDQSAVILVVSILLGGSLLFNFIFVATVSLVVFFAYRRSQRVNKVSSLLEMNLRVFTFQELQEATEGFHEEVGKGSFGTVYKGIISTSTSKAIVAVKKLERLSQDGEKEFKTEAGAIAKTHHKNLVRLLGFCDEGSNRLLVYEFMSNGTLASFLFGISRPDWNKRLQMAYGIARGLMYLHEECSTQIIHCDIKPQNILLDDTFTTKISDFGLAKLLGSDQTRTSTVIRGTKGYVAPEWFRNSPVTAKVDVYSYGVMLLEILCCRRNIEMERDNEEEVILVDYVYDCYKERVLEKLVVNDEEVLNDLKRFERLVMVGIWCIQEDHSLRPNMKT</sequence>
<evidence type="ECO:0000256" key="1">
    <source>
        <dbReference type="ARBA" id="ARBA00004479"/>
    </source>
</evidence>
<dbReference type="InterPro" id="IPR051343">
    <property type="entry name" value="G-type_lectin_kinases/EP1-like"/>
</dbReference>
<dbReference type="PROSITE" id="PS50927">
    <property type="entry name" value="BULB_LECTIN"/>
    <property type="match status" value="1"/>
</dbReference>
<dbReference type="FunFam" id="2.90.10.10:FF:000013">
    <property type="entry name" value="G-type lectin S-receptor-like serine/threonine-protein kinase LECRK1"/>
    <property type="match status" value="1"/>
</dbReference>
<dbReference type="Gene3D" id="1.10.510.10">
    <property type="entry name" value="Transferase(Phosphotransferase) domain 1"/>
    <property type="match status" value="1"/>
</dbReference>
<dbReference type="PANTHER" id="PTHR47976:SF116">
    <property type="entry name" value="RECEPTOR-LIKE SERINE_THREONINE-PROTEIN KINASE"/>
    <property type="match status" value="1"/>
</dbReference>
<dbReference type="PROSITE" id="PS00108">
    <property type="entry name" value="PROTEIN_KINASE_ST"/>
    <property type="match status" value="1"/>
</dbReference>
<name>A0A175YF07_DAUCS</name>
<dbReference type="CDD" id="cd00028">
    <property type="entry name" value="B_lectin"/>
    <property type="match status" value="1"/>
</dbReference>
<dbReference type="GO" id="GO:0030246">
    <property type="term" value="F:carbohydrate binding"/>
    <property type="evidence" value="ECO:0007669"/>
    <property type="project" value="UniProtKB-KW"/>
</dbReference>
<dbReference type="InterPro" id="IPR011009">
    <property type="entry name" value="Kinase-like_dom_sf"/>
</dbReference>
<comment type="catalytic activity">
    <reaction evidence="17 18">
        <text>L-seryl-[protein] + ATP = O-phospho-L-seryl-[protein] + ADP + H(+)</text>
        <dbReference type="Rhea" id="RHEA:17989"/>
        <dbReference type="Rhea" id="RHEA-COMP:9863"/>
        <dbReference type="Rhea" id="RHEA-COMP:11604"/>
        <dbReference type="ChEBI" id="CHEBI:15378"/>
        <dbReference type="ChEBI" id="CHEBI:29999"/>
        <dbReference type="ChEBI" id="CHEBI:30616"/>
        <dbReference type="ChEBI" id="CHEBI:83421"/>
        <dbReference type="ChEBI" id="CHEBI:456216"/>
        <dbReference type="EC" id="2.7.11.1"/>
    </reaction>
</comment>
<evidence type="ECO:0000256" key="5">
    <source>
        <dbReference type="ARBA" id="ARBA00022692"/>
    </source>
</evidence>
<evidence type="ECO:0000256" key="6">
    <source>
        <dbReference type="ARBA" id="ARBA00022729"/>
    </source>
</evidence>
<keyword evidence="14" id="KW-0675">Receptor</keyword>
<dbReference type="EC" id="2.7.11.1" evidence="18"/>
<keyword evidence="4 18" id="KW-0808">Transferase</keyword>
<comment type="similarity">
    <text evidence="18">Belongs to the protein kinase superfamily. Ser/Thr protein kinase family.</text>
</comment>
<dbReference type="Proteomes" id="UP000077755">
    <property type="component" value="Chromosome 9"/>
</dbReference>
<keyword evidence="12" id="KW-0472">Membrane</keyword>
<dbReference type="InterPro" id="IPR017441">
    <property type="entry name" value="Protein_kinase_ATP_BS"/>
</dbReference>
<dbReference type="InterPro" id="IPR000719">
    <property type="entry name" value="Prot_kinase_dom"/>
</dbReference>
<dbReference type="SUPFAM" id="SSF51110">
    <property type="entry name" value="alpha-D-mannose-specific plant lectins"/>
    <property type="match status" value="1"/>
</dbReference>
<evidence type="ECO:0000256" key="17">
    <source>
        <dbReference type="ARBA" id="ARBA00048679"/>
    </source>
</evidence>
<protein>
    <recommendedName>
        <fullName evidence="18">Receptor-like serine/threonine-protein kinase</fullName>
        <ecNumber evidence="18">2.7.11.1</ecNumber>
    </recommendedName>
</protein>
<dbReference type="InterPro" id="IPR024171">
    <property type="entry name" value="SRK-like_kinase"/>
</dbReference>
<evidence type="ECO:0000256" key="9">
    <source>
        <dbReference type="ARBA" id="ARBA00022777"/>
    </source>
</evidence>
<keyword evidence="7" id="KW-0430">Lectin</keyword>
<organism evidence="19 20">
    <name type="scientific">Daucus carota subsp. sativus</name>
    <name type="common">Carrot</name>
    <dbReference type="NCBI Taxonomy" id="79200"/>
    <lineage>
        <taxon>Eukaryota</taxon>
        <taxon>Viridiplantae</taxon>
        <taxon>Streptophyta</taxon>
        <taxon>Embryophyta</taxon>
        <taxon>Tracheophyta</taxon>
        <taxon>Spermatophyta</taxon>
        <taxon>Magnoliopsida</taxon>
        <taxon>eudicotyledons</taxon>
        <taxon>Gunneridae</taxon>
        <taxon>Pentapetalae</taxon>
        <taxon>asterids</taxon>
        <taxon>campanulids</taxon>
        <taxon>Apiales</taxon>
        <taxon>Apiaceae</taxon>
        <taxon>Apioideae</taxon>
        <taxon>Scandiceae</taxon>
        <taxon>Daucinae</taxon>
        <taxon>Daucus</taxon>
        <taxon>Daucus sect. Daucus</taxon>
    </lineage>
</organism>
<evidence type="ECO:0000256" key="18">
    <source>
        <dbReference type="PIRNR" id="PIRNR000641"/>
    </source>
</evidence>
<dbReference type="Gene3D" id="3.30.200.20">
    <property type="entry name" value="Phosphorylase Kinase, domain 1"/>
    <property type="match status" value="1"/>
</dbReference>
<evidence type="ECO:0000256" key="8">
    <source>
        <dbReference type="ARBA" id="ARBA00022741"/>
    </source>
</evidence>
<evidence type="ECO:0000256" key="10">
    <source>
        <dbReference type="ARBA" id="ARBA00022840"/>
    </source>
</evidence>
<reference evidence="19" key="1">
    <citation type="journal article" date="2016" name="Nat. Genet.">
        <title>A high-quality carrot genome assembly provides new insights into carotenoid accumulation and asterid genome evolution.</title>
        <authorList>
            <person name="Iorizzo M."/>
            <person name="Ellison S."/>
            <person name="Senalik D."/>
            <person name="Zeng P."/>
            <person name="Satapoomin P."/>
            <person name="Huang J."/>
            <person name="Bowman M."/>
            <person name="Iovene M."/>
            <person name="Sanseverino W."/>
            <person name="Cavagnaro P."/>
            <person name="Yildiz M."/>
            <person name="Macko-Podgorni A."/>
            <person name="Moranska E."/>
            <person name="Grzebelus E."/>
            <person name="Grzebelus D."/>
            <person name="Ashrafi H."/>
            <person name="Zheng Z."/>
            <person name="Cheng S."/>
            <person name="Spooner D."/>
            <person name="Van Deynze A."/>
            <person name="Simon P."/>
        </authorList>
    </citation>
    <scope>NUCLEOTIDE SEQUENCE</scope>
    <source>
        <tissue evidence="19">Leaf</tissue>
    </source>
</reference>
<keyword evidence="20" id="KW-1185">Reference proteome</keyword>
<dbReference type="PANTHER" id="PTHR47976">
    <property type="entry name" value="G-TYPE LECTIN S-RECEPTOR-LIKE SERINE/THREONINE-PROTEIN KINASE SD2-5"/>
    <property type="match status" value="1"/>
</dbReference>
<keyword evidence="3" id="KW-0245">EGF-like domain</keyword>
<keyword evidence="2 18" id="KW-0723">Serine/threonine-protein kinase</keyword>
<evidence type="ECO:0000256" key="14">
    <source>
        <dbReference type="ARBA" id="ARBA00023170"/>
    </source>
</evidence>
<evidence type="ECO:0000256" key="12">
    <source>
        <dbReference type="ARBA" id="ARBA00023136"/>
    </source>
</evidence>
<dbReference type="Gramene" id="KZM82007">
    <property type="protein sequence ID" value="KZM82007"/>
    <property type="gene ID" value="DCAR_029620"/>
</dbReference>
<evidence type="ECO:0000256" key="16">
    <source>
        <dbReference type="ARBA" id="ARBA00047899"/>
    </source>
</evidence>
<keyword evidence="10 18" id="KW-0067">ATP-binding</keyword>
<dbReference type="Pfam" id="PF01453">
    <property type="entry name" value="B_lectin"/>
    <property type="match status" value="1"/>
</dbReference>
<dbReference type="InterPro" id="IPR036426">
    <property type="entry name" value="Bulb-type_lectin_dom_sf"/>
</dbReference>
<dbReference type="EMBL" id="CP093351">
    <property type="protein sequence ID" value="WOH14605.1"/>
    <property type="molecule type" value="Genomic_DNA"/>
</dbReference>
<keyword evidence="11" id="KW-1133">Transmembrane helix</keyword>
<evidence type="ECO:0000313" key="20">
    <source>
        <dbReference type="Proteomes" id="UP000077755"/>
    </source>
</evidence>
<keyword evidence="6" id="KW-0732">Signal</keyword>
<evidence type="ECO:0000256" key="2">
    <source>
        <dbReference type="ARBA" id="ARBA00022527"/>
    </source>
</evidence>
<keyword evidence="15" id="KW-0325">Glycoprotein</keyword>
<evidence type="ECO:0000256" key="13">
    <source>
        <dbReference type="ARBA" id="ARBA00023157"/>
    </source>
</evidence>
<evidence type="ECO:0000256" key="15">
    <source>
        <dbReference type="ARBA" id="ARBA00023180"/>
    </source>
</evidence>
<dbReference type="FunFam" id="1.10.510.10:FF:000237">
    <property type="entry name" value="G-type lectin S-receptor-like serine/threonine-protein kinase"/>
    <property type="match status" value="1"/>
</dbReference>
<keyword evidence="9 18" id="KW-0418">Kinase</keyword>
<dbReference type="AlphaFoldDB" id="A0A175YF07"/>
<dbReference type="OMA" id="ANYEIMD"/>
<proteinExistence type="inferred from homology"/>
<accession>A0A175YF07</accession>